<gene>
    <name evidence="2" type="ORF">RBEMOGI_1626</name>
</gene>
<dbReference type="InterPro" id="IPR036388">
    <property type="entry name" value="WH-like_DNA-bd_sf"/>
</dbReference>
<dbReference type="InterPro" id="IPR000792">
    <property type="entry name" value="Tscrpt_reg_LuxR_C"/>
</dbReference>
<dbReference type="SUPFAM" id="SSF46894">
    <property type="entry name" value="C-terminal effector domain of the bipartite response regulators"/>
    <property type="match status" value="1"/>
</dbReference>
<dbReference type="GO" id="GO:0006355">
    <property type="term" value="P:regulation of DNA-templated transcription"/>
    <property type="evidence" value="ECO:0007669"/>
    <property type="project" value="InterPro"/>
</dbReference>
<evidence type="ECO:0000313" key="3">
    <source>
        <dbReference type="Proteomes" id="UP000033689"/>
    </source>
</evidence>
<dbReference type="Proteomes" id="UP000033689">
    <property type="component" value="Unassembled WGS sequence"/>
</dbReference>
<dbReference type="InterPro" id="IPR016032">
    <property type="entry name" value="Sig_transdc_resp-reg_C-effctor"/>
</dbReference>
<protein>
    <submittedName>
        <fullName evidence="2">Bacterial regulatory s, luxR family protein</fullName>
    </submittedName>
</protein>
<organism evidence="2 3">
    <name type="scientific">Rickettsia bellii str. RML Mogi</name>
    <dbReference type="NCBI Taxonomy" id="1359194"/>
    <lineage>
        <taxon>Bacteria</taxon>
        <taxon>Pseudomonadati</taxon>
        <taxon>Pseudomonadota</taxon>
        <taxon>Alphaproteobacteria</taxon>
        <taxon>Rickettsiales</taxon>
        <taxon>Rickettsiaceae</taxon>
        <taxon>Rickettsieae</taxon>
        <taxon>Rickettsia</taxon>
        <taxon>belli group</taxon>
    </lineage>
</organism>
<proteinExistence type="predicted"/>
<evidence type="ECO:0000259" key="1">
    <source>
        <dbReference type="SMART" id="SM00421"/>
    </source>
</evidence>
<evidence type="ECO:0000313" key="2">
    <source>
        <dbReference type="EMBL" id="KJV91139.1"/>
    </source>
</evidence>
<feature type="domain" description="HTH luxR-type" evidence="1">
    <location>
        <begin position="14"/>
        <end position="71"/>
    </location>
</feature>
<dbReference type="Gene3D" id="1.10.10.10">
    <property type="entry name" value="Winged helix-like DNA-binding domain superfamily/Winged helix DNA-binding domain"/>
    <property type="match status" value="1"/>
</dbReference>
<dbReference type="SMART" id="SM00421">
    <property type="entry name" value="HTH_LUXR"/>
    <property type="match status" value="1"/>
</dbReference>
<dbReference type="AlphaFoldDB" id="A0A0F3QIA2"/>
<sequence>MIKNDHNKIVHIHGINFTSREIDIIACLLHINGRKRIAEILNISPRTVEVHIKNILKKTSKSCQEDIKDFVATADERNLIHKHYSQLLLKKIFLTQLAKISSQLKDQNITCYIETLDIENSRRIAEYLRMAGIITINTPNTANKYYQLTILNKQQLLVLSQKNNQHMQKKLFLCTNKELRDKFLDQYTDYNVIDCFHADQIYSAVN</sequence>
<dbReference type="Pfam" id="PF00196">
    <property type="entry name" value="GerE"/>
    <property type="match status" value="1"/>
</dbReference>
<dbReference type="GO" id="GO:0003677">
    <property type="term" value="F:DNA binding"/>
    <property type="evidence" value="ECO:0007669"/>
    <property type="project" value="InterPro"/>
</dbReference>
<accession>A0A0F3QIA2</accession>
<comment type="caution">
    <text evidence="2">The sequence shown here is derived from an EMBL/GenBank/DDBJ whole genome shotgun (WGS) entry which is preliminary data.</text>
</comment>
<name>A0A0F3QIA2_RICBE</name>
<dbReference type="EMBL" id="LAOJ01000002">
    <property type="protein sequence ID" value="KJV91139.1"/>
    <property type="molecule type" value="Genomic_DNA"/>
</dbReference>
<dbReference type="PATRIC" id="fig|1359194.3.peg.1663"/>
<reference evidence="2 3" key="1">
    <citation type="submission" date="2015-02" db="EMBL/GenBank/DDBJ databases">
        <title>Genome Sequencing of Rickettsiales.</title>
        <authorList>
            <person name="Daugherty S.C."/>
            <person name="Su Q."/>
            <person name="Abolude K."/>
            <person name="Beier-Sexton M."/>
            <person name="Carlyon J.A."/>
            <person name="Carter R."/>
            <person name="Day N.P."/>
            <person name="Dumler S.J."/>
            <person name="Dyachenko V."/>
            <person name="Godinez A."/>
            <person name="Kurtti T.J."/>
            <person name="Lichay M."/>
            <person name="Mullins K.E."/>
            <person name="Ott S."/>
            <person name="Pappas-Brown V."/>
            <person name="Paris D.H."/>
            <person name="Patel P."/>
            <person name="Richards A.L."/>
            <person name="Sadzewicz L."/>
            <person name="Sears K."/>
            <person name="Seidman D."/>
            <person name="Sengamalay N."/>
            <person name="Stenos J."/>
            <person name="Tallon L.J."/>
            <person name="Vincent G."/>
            <person name="Fraser C.M."/>
            <person name="Munderloh U."/>
            <person name="Dunning-Hotopp J.C."/>
        </authorList>
    </citation>
    <scope>NUCLEOTIDE SEQUENCE [LARGE SCALE GENOMIC DNA]</scope>
    <source>
        <strain evidence="2 3">RML Mogi</strain>
    </source>
</reference>